<dbReference type="InterPro" id="IPR001128">
    <property type="entry name" value="Cyt_P450"/>
</dbReference>
<keyword evidence="6 15" id="KW-0349">Heme</keyword>
<reference evidence="16" key="1">
    <citation type="submission" date="2022-03" db="EMBL/GenBank/DDBJ databases">
        <authorList>
            <person name="Martin H S."/>
        </authorList>
    </citation>
    <scope>NUCLEOTIDE SEQUENCE</scope>
</reference>
<feature type="non-terminal residue" evidence="16">
    <location>
        <position position="1"/>
    </location>
</feature>
<dbReference type="PROSITE" id="PS00086">
    <property type="entry name" value="CYTOCHROME_P450"/>
    <property type="match status" value="1"/>
</dbReference>
<dbReference type="PRINTS" id="PR00385">
    <property type="entry name" value="P450"/>
</dbReference>
<evidence type="ECO:0000313" key="16">
    <source>
        <dbReference type="EMBL" id="CAH2061695.1"/>
    </source>
</evidence>
<proteinExistence type="inferred from homology"/>
<comment type="similarity">
    <text evidence="4 15">Belongs to the cytochrome P450 family.</text>
</comment>
<evidence type="ECO:0000256" key="2">
    <source>
        <dbReference type="ARBA" id="ARBA00004174"/>
    </source>
</evidence>
<dbReference type="InterPro" id="IPR036396">
    <property type="entry name" value="Cyt_P450_sf"/>
</dbReference>
<dbReference type="PRINTS" id="PR00463">
    <property type="entry name" value="EP450I"/>
</dbReference>
<keyword evidence="12 15" id="KW-0503">Monooxygenase</keyword>
<keyword evidence="17" id="KW-1185">Reference proteome</keyword>
<protein>
    <recommendedName>
        <fullName evidence="5">unspecific monooxygenase</fullName>
        <ecNumber evidence="5">1.14.14.1</ecNumber>
    </recommendedName>
</protein>
<evidence type="ECO:0000256" key="13">
    <source>
        <dbReference type="ARBA" id="ARBA00023136"/>
    </source>
</evidence>
<evidence type="ECO:0000256" key="7">
    <source>
        <dbReference type="ARBA" id="ARBA00022723"/>
    </source>
</evidence>
<accession>A0ABN8ILR5</accession>
<evidence type="ECO:0000256" key="10">
    <source>
        <dbReference type="ARBA" id="ARBA00023002"/>
    </source>
</evidence>
<comment type="cofactor">
    <cofactor evidence="1">
        <name>heme</name>
        <dbReference type="ChEBI" id="CHEBI:30413"/>
    </cofactor>
</comment>
<evidence type="ECO:0000256" key="3">
    <source>
        <dbReference type="ARBA" id="ARBA00004406"/>
    </source>
</evidence>
<evidence type="ECO:0000256" key="12">
    <source>
        <dbReference type="ARBA" id="ARBA00023033"/>
    </source>
</evidence>
<evidence type="ECO:0000256" key="9">
    <source>
        <dbReference type="ARBA" id="ARBA00022848"/>
    </source>
</evidence>
<keyword evidence="11 15" id="KW-0408">Iron</keyword>
<evidence type="ECO:0000256" key="5">
    <source>
        <dbReference type="ARBA" id="ARBA00012109"/>
    </source>
</evidence>
<dbReference type="EC" id="1.14.14.1" evidence="5"/>
<keyword evidence="9" id="KW-0492">Microsome</keyword>
<dbReference type="InterPro" id="IPR050476">
    <property type="entry name" value="Insect_CytP450_Detox"/>
</dbReference>
<evidence type="ECO:0000256" key="8">
    <source>
        <dbReference type="ARBA" id="ARBA00022824"/>
    </source>
</evidence>
<dbReference type="Pfam" id="PF00067">
    <property type="entry name" value="p450"/>
    <property type="match status" value="1"/>
</dbReference>
<evidence type="ECO:0000256" key="1">
    <source>
        <dbReference type="ARBA" id="ARBA00001971"/>
    </source>
</evidence>
<keyword evidence="13" id="KW-0472">Membrane</keyword>
<evidence type="ECO:0000256" key="14">
    <source>
        <dbReference type="ARBA" id="ARBA00047827"/>
    </source>
</evidence>
<evidence type="ECO:0000256" key="6">
    <source>
        <dbReference type="ARBA" id="ARBA00022617"/>
    </source>
</evidence>
<dbReference type="InterPro" id="IPR017972">
    <property type="entry name" value="Cyt_P450_CS"/>
</dbReference>
<dbReference type="InterPro" id="IPR002401">
    <property type="entry name" value="Cyt_P450_E_grp-I"/>
</dbReference>
<comment type="catalytic activity">
    <reaction evidence="14">
        <text>an organic molecule + reduced [NADPH--hemoprotein reductase] + O2 = an alcohol + oxidized [NADPH--hemoprotein reductase] + H2O + H(+)</text>
        <dbReference type="Rhea" id="RHEA:17149"/>
        <dbReference type="Rhea" id="RHEA-COMP:11964"/>
        <dbReference type="Rhea" id="RHEA-COMP:11965"/>
        <dbReference type="ChEBI" id="CHEBI:15377"/>
        <dbReference type="ChEBI" id="CHEBI:15378"/>
        <dbReference type="ChEBI" id="CHEBI:15379"/>
        <dbReference type="ChEBI" id="CHEBI:30879"/>
        <dbReference type="ChEBI" id="CHEBI:57618"/>
        <dbReference type="ChEBI" id="CHEBI:58210"/>
        <dbReference type="ChEBI" id="CHEBI:142491"/>
        <dbReference type="EC" id="1.14.14.1"/>
    </reaction>
</comment>
<organism evidence="16 17">
    <name type="scientific">Iphiclides podalirius</name>
    <name type="common">scarce swallowtail</name>
    <dbReference type="NCBI Taxonomy" id="110791"/>
    <lineage>
        <taxon>Eukaryota</taxon>
        <taxon>Metazoa</taxon>
        <taxon>Ecdysozoa</taxon>
        <taxon>Arthropoda</taxon>
        <taxon>Hexapoda</taxon>
        <taxon>Insecta</taxon>
        <taxon>Pterygota</taxon>
        <taxon>Neoptera</taxon>
        <taxon>Endopterygota</taxon>
        <taxon>Lepidoptera</taxon>
        <taxon>Glossata</taxon>
        <taxon>Ditrysia</taxon>
        <taxon>Papilionoidea</taxon>
        <taxon>Papilionidae</taxon>
        <taxon>Papilioninae</taxon>
        <taxon>Iphiclides</taxon>
    </lineage>
</organism>
<keyword evidence="10 15" id="KW-0560">Oxidoreductase</keyword>
<gene>
    <name evidence="16" type="ORF">IPOD504_LOCUS11377</name>
</gene>
<keyword evidence="7 15" id="KW-0479">Metal-binding</keyword>
<dbReference type="SUPFAM" id="SSF48264">
    <property type="entry name" value="Cytochrome P450"/>
    <property type="match status" value="1"/>
</dbReference>
<dbReference type="Proteomes" id="UP000837857">
    <property type="component" value="Chromosome 28"/>
</dbReference>
<dbReference type="PANTHER" id="PTHR24292">
    <property type="entry name" value="CYTOCHROME P450"/>
    <property type="match status" value="1"/>
</dbReference>
<name>A0ABN8ILR5_9NEOP</name>
<sequence length="427" mass="48846">MTTPCLFLRDLDVIKQVLIKDFDLFSDRGVSVSDKGLSNNIFNAEPDRWRVLRNRFTPIFSSGKLRNMIHLLDECGDKFVAYLKEQSLNKCEYDVHPLLQKYTMASIVACAFGLEIDTFREKIDALEKLDVILTTPSFLDELDMMFPGVLKKMNLELFPAFLNEFFRQLVATVITQRNGVPSNRRDFMDLILELRQQGKIHSSKRYDDSEQIGVELTEDVIAAMAFAFYAAGYETSARTMTYVLYELAKNQNIQNKLIAEVDEVLKKCGGKVTYETLNDMHYMKKVLDETLRMYPVVDPLQRSAQADYKIPGTDVTVKKGQIVLVSILSIQRDAKYYPNPEKFDPERFSTENANSRHTCAYLPFGCGPRNCIGIRFAQVQTRMCIAKFLSKFRVEPCSKTPPTITFVAKRIILGADEIYLNIIPRSG</sequence>
<keyword evidence="8" id="KW-0256">Endoplasmic reticulum</keyword>
<dbReference type="CDD" id="cd11056">
    <property type="entry name" value="CYP6-like"/>
    <property type="match status" value="1"/>
</dbReference>
<dbReference type="PANTHER" id="PTHR24292:SF100">
    <property type="entry name" value="CYTOCHROME P450 6A16, ISOFORM B-RELATED"/>
    <property type="match status" value="1"/>
</dbReference>
<evidence type="ECO:0000313" key="17">
    <source>
        <dbReference type="Proteomes" id="UP000837857"/>
    </source>
</evidence>
<dbReference type="EMBL" id="OW152840">
    <property type="protein sequence ID" value="CAH2061695.1"/>
    <property type="molecule type" value="Genomic_DNA"/>
</dbReference>
<evidence type="ECO:0000256" key="15">
    <source>
        <dbReference type="RuleBase" id="RU000461"/>
    </source>
</evidence>
<evidence type="ECO:0000256" key="11">
    <source>
        <dbReference type="ARBA" id="ARBA00023004"/>
    </source>
</evidence>
<evidence type="ECO:0000256" key="4">
    <source>
        <dbReference type="ARBA" id="ARBA00010617"/>
    </source>
</evidence>
<comment type="subcellular location">
    <subcellularLocation>
        <location evidence="3">Endoplasmic reticulum membrane</location>
        <topology evidence="3">Peripheral membrane protein</topology>
    </subcellularLocation>
    <subcellularLocation>
        <location evidence="2">Microsome membrane</location>
        <topology evidence="2">Peripheral membrane protein</topology>
    </subcellularLocation>
</comment>
<dbReference type="Gene3D" id="1.10.630.10">
    <property type="entry name" value="Cytochrome P450"/>
    <property type="match status" value="1"/>
</dbReference>